<dbReference type="Proteomes" id="UP000822688">
    <property type="component" value="Chromosome 6"/>
</dbReference>
<sequence>MAMIRGRSTSAANTVRITPRGLFEVLPNLLKDKTALHFKHPELRSYIGGLDERRFHDKLYLEGVKAHMEQHRLLFWKRLDVTITVEPGLSSSAARGKGVTANGVPQRVLDFFHSRPDKEGCICKIVEEGSNLKPWVIQCGDSVGVHGIKRVARMIAIIRRHIDPDFDPEGDSPAPPVKLSTTWSRSRDRKLKKRKLDEITHEMYSRKLESSPDYHDAEDQIVAHKAQRLSEVEETDKCLNGNFNGHRSFMLSVIHRNFARFAVTNMHICVQIMF</sequence>
<accession>A0A8T0HD54</accession>
<proteinExistence type="predicted"/>
<reference evidence="1 2" key="1">
    <citation type="submission" date="2020-06" db="EMBL/GenBank/DDBJ databases">
        <title>WGS assembly of Ceratodon purpureus strain R40.</title>
        <authorList>
            <person name="Carey S.B."/>
            <person name="Jenkins J."/>
            <person name="Shu S."/>
            <person name="Lovell J.T."/>
            <person name="Sreedasyam A."/>
            <person name="Maumus F."/>
            <person name="Tiley G.P."/>
            <person name="Fernandez-Pozo N."/>
            <person name="Barry K."/>
            <person name="Chen C."/>
            <person name="Wang M."/>
            <person name="Lipzen A."/>
            <person name="Daum C."/>
            <person name="Saski C.A."/>
            <person name="Payton A.C."/>
            <person name="Mcbreen J.C."/>
            <person name="Conrad R.E."/>
            <person name="Kollar L.M."/>
            <person name="Olsson S."/>
            <person name="Huttunen S."/>
            <person name="Landis J.B."/>
            <person name="Wickett N.J."/>
            <person name="Johnson M.G."/>
            <person name="Rensing S.A."/>
            <person name="Grimwood J."/>
            <person name="Schmutz J."/>
            <person name="Mcdaniel S.F."/>
        </authorList>
    </citation>
    <scope>NUCLEOTIDE SEQUENCE [LARGE SCALE GENOMIC DNA]</scope>
    <source>
        <strain evidence="1 2">R40</strain>
    </source>
</reference>
<comment type="caution">
    <text evidence="1">The sequence shown here is derived from an EMBL/GenBank/DDBJ whole genome shotgun (WGS) entry which is preliminary data.</text>
</comment>
<evidence type="ECO:0000313" key="1">
    <source>
        <dbReference type="EMBL" id="KAG0568368.1"/>
    </source>
</evidence>
<organism evidence="1 2">
    <name type="scientific">Ceratodon purpureus</name>
    <name type="common">Fire moss</name>
    <name type="synonym">Dicranum purpureum</name>
    <dbReference type="NCBI Taxonomy" id="3225"/>
    <lineage>
        <taxon>Eukaryota</taxon>
        <taxon>Viridiplantae</taxon>
        <taxon>Streptophyta</taxon>
        <taxon>Embryophyta</taxon>
        <taxon>Bryophyta</taxon>
        <taxon>Bryophytina</taxon>
        <taxon>Bryopsida</taxon>
        <taxon>Dicranidae</taxon>
        <taxon>Pseudoditrichales</taxon>
        <taxon>Ditrichaceae</taxon>
        <taxon>Ceratodon</taxon>
    </lineage>
</organism>
<dbReference type="EMBL" id="CM026427">
    <property type="protein sequence ID" value="KAG0568368.1"/>
    <property type="molecule type" value="Genomic_DNA"/>
</dbReference>
<evidence type="ECO:0000313" key="2">
    <source>
        <dbReference type="Proteomes" id="UP000822688"/>
    </source>
</evidence>
<protein>
    <submittedName>
        <fullName evidence="1">Uncharacterized protein</fullName>
    </submittedName>
</protein>
<dbReference type="AlphaFoldDB" id="A0A8T0HD54"/>
<name>A0A8T0HD54_CERPU</name>
<keyword evidence="2" id="KW-1185">Reference proteome</keyword>
<gene>
    <name evidence="1" type="ORF">KC19_6G014800</name>
</gene>